<accession>A0A023X142</accession>
<dbReference type="GO" id="GO:0003677">
    <property type="term" value="F:DNA binding"/>
    <property type="evidence" value="ECO:0007669"/>
    <property type="project" value="InterPro"/>
</dbReference>
<evidence type="ECO:0000313" key="4">
    <source>
        <dbReference type="EMBL" id="MDX5893592.1"/>
    </source>
</evidence>
<name>A0A023X142_RUBRA</name>
<feature type="domain" description="Resolvase/invertase-type recombinase catalytic" evidence="2">
    <location>
        <begin position="5"/>
        <end position="88"/>
    </location>
</feature>
<proteinExistence type="predicted"/>
<reference evidence="3 5" key="1">
    <citation type="submission" date="2014-03" db="EMBL/GenBank/DDBJ databases">
        <title>Complete genome sequence of the Radio-Resistant Rubrobacter radiotolerans RSPS-4.</title>
        <authorList>
            <person name="Egas C.C."/>
            <person name="Barroso C.C."/>
            <person name="Froufe H.J.C."/>
            <person name="Pacheco J.J."/>
            <person name="Albuquerque L.L."/>
            <person name="da Costa M.M.S."/>
        </authorList>
    </citation>
    <scope>NUCLEOTIDE SEQUENCE [LARGE SCALE GENOMIC DNA]</scope>
    <source>
        <strain evidence="3 5">RSPS-4</strain>
    </source>
</reference>
<dbReference type="HOGENOM" id="CLU_1947241_0_0_11"/>
<evidence type="ECO:0000259" key="2">
    <source>
        <dbReference type="Pfam" id="PF00239"/>
    </source>
</evidence>
<dbReference type="GO" id="GO:0000150">
    <property type="term" value="F:DNA strand exchange activity"/>
    <property type="evidence" value="ECO:0007669"/>
    <property type="project" value="InterPro"/>
</dbReference>
<dbReference type="KEGG" id="rrd:RradSPS_0899"/>
<dbReference type="RefSeq" id="WP_038680973.1">
    <property type="nucleotide sequence ID" value="NZ_CP007514.1"/>
</dbReference>
<dbReference type="InterPro" id="IPR036162">
    <property type="entry name" value="Resolvase-like_N_sf"/>
</dbReference>
<dbReference type="Proteomes" id="UP001281130">
    <property type="component" value="Unassembled WGS sequence"/>
</dbReference>
<dbReference type="EMBL" id="CP007514">
    <property type="protein sequence ID" value="AHY46182.1"/>
    <property type="molecule type" value="Genomic_DNA"/>
</dbReference>
<protein>
    <submittedName>
        <fullName evidence="4">Recombinase family protein</fullName>
    </submittedName>
</protein>
<evidence type="ECO:0000256" key="1">
    <source>
        <dbReference type="SAM" id="MobiDB-lite"/>
    </source>
</evidence>
<dbReference type="InterPro" id="IPR006119">
    <property type="entry name" value="Resolv_N"/>
</dbReference>
<evidence type="ECO:0000313" key="3">
    <source>
        <dbReference type="EMBL" id="AHY46182.1"/>
    </source>
</evidence>
<dbReference type="Pfam" id="PF00239">
    <property type="entry name" value="Resolvase"/>
    <property type="match status" value="1"/>
</dbReference>
<organism evidence="3 5">
    <name type="scientific">Rubrobacter radiotolerans</name>
    <name type="common">Arthrobacter radiotolerans</name>
    <dbReference type="NCBI Taxonomy" id="42256"/>
    <lineage>
        <taxon>Bacteria</taxon>
        <taxon>Bacillati</taxon>
        <taxon>Actinomycetota</taxon>
        <taxon>Rubrobacteria</taxon>
        <taxon>Rubrobacterales</taxon>
        <taxon>Rubrobacteraceae</taxon>
        <taxon>Rubrobacter</taxon>
    </lineage>
</organism>
<dbReference type="eggNOG" id="COG1961">
    <property type="taxonomic scope" value="Bacteria"/>
</dbReference>
<dbReference type="PATRIC" id="fig|42256.3.peg.910"/>
<reference evidence="4" key="2">
    <citation type="submission" date="2023-11" db="EMBL/GenBank/DDBJ databases">
        <title>MicrobeMod: A computational toolkit for identifying prokaryotic methylation and restriction-modification with nanopore sequencing.</title>
        <authorList>
            <person name="Crits-Christoph A."/>
            <person name="Kang S.C."/>
            <person name="Lee H."/>
            <person name="Ostrov N."/>
        </authorList>
    </citation>
    <scope>NUCLEOTIDE SEQUENCE</scope>
    <source>
        <strain evidence="4">ATCC 51242</strain>
    </source>
</reference>
<dbReference type="Proteomes" id="UP000025229">
    <property type="component" value="Chromosome"/>
</dbReference>
<evidence type="ECO:0000313" key="5">
    <source>
        <dbReference type="Proteomes" id="UP000025229"/>
    </source>
</evidence>
<keyword evidence="5" id="KW-1185">Reference proteome</keyword>
<feature type="region of interest" description="Disordered" evidence="1">
    <location>
        <begin position="1"/>
        <end position="21"/>
    </location>
</feature>
<dbReference type="AlphaFoldDB" id="A0A023X142"/>
<dbReference type="EMBL" id="JAWXXX010000001">
    <property type="protein sequence ID" value="MDX5893592.1"/>
    <property type="molecule type" value="Genomic_DNA"/>
</dbReference>
<gene>
    <name evidence="3" type="ORF">RradSPS_0899</name>
    <name evidence="4" type="ORF">SIL72_06055</name>
</gene>
<dbReference type="STRING" id="42256.RradSPS_0899"/>
<sequence length="132" mass="15203">MSRAAVYIRTDPSDLPSGEDRLPDVEEQAAAVERLAAERGYTVVAHYRDLEAPGKLLYHKPALKRAIDNVKEHEEWEVLLAADERCFSETESARHELVHKFSLYGNRIECPGKSWPEFEAEMRAYRRKMSGR</sequence>
<dbReference type="Gene3D" id="3.40.50.1390">
    <property type="entry name" value="Resolvase, N-terminal catalytic domain"/>
    <property type="match status" value="1"/>
</dbReference>
<dbReference type="OrthoDB" id="5243665at2"/>